<dbReference type="EMBL" id="JBBMFK010000039">
    <property type="protein sequence ID" value="MEQ2444979.1"/>
    <property type="molecule type" value="Genomic_DNA"/>
</dbReference>
<evidence type="ECO:0000256" key="1">
    <source>
        <dbReference type="SAM" id="SignalP"/>
    </source>
</evidence>
<keyword evidence="1" id="KW-0732">Signal</keyword>
<evidence type="ECO:0000313" key="4">
    <source>
        <dbReference type="Proteomes" id="UP001464378"/>
    </source>
</evidence>
<proteinExistence type="predicted"/>
<dbReference type="Gene3D" id="2.60.40.3630">
    <property type="match status" value="1"/>
</dbReference>
<dbReference type="SUPFAM" id="SSF52266">
    <property type="entry name" value="SGNH hydrolase"/>
    <property type="match status" value="1"/>
</dbReference>
<accession>A0ABV1ECC9</accession>
<dbReference type="Proteomes" id="UP001464378">
    <property type="component" value="Unassembled WGS sequence"/>
</dbReference>
<organism evidence="3 4">
    <name type="scientific">Pseudoflavonifractor intestinihominis</name>
    <dbReference type="NCBI Taxonomy" id="3133171"/>
    <lineage>
        <taxon>Bacteria</taxon>
        <taxon>Bacillati</taxon>
        <taxon>Bacillota</taxon>
        <taxon>Clostridia</taxon>
        <taxon>Eubacteriales</taxon>
        <taxon>Oscillospiraceae</taxon>
        <taxon>Pseudoflavonifractor</taxon>
    </lineage>
</organism>
<feature type="chain" id="PRO_5046670977" evidence="1">
    <location>
        <begin position="26"/>
        <end position="343"/>
    </location>
</feature>
<dbReference type="Gene3D" id="3.40.50.1110">
    <property type="entry name" value="SGNH hydrolase"/>
    <property type="match status" value="1"/>
</dbReference>
<feature type="signal peptide" evidence="1">
    <location>
        <begin position="1"/>
        <end position="25"/>
    </location>
</feature>
<evidence type="ECO:0000259" key="2">
    <source>
        <dbReference type="Pfam" id="PF13472"/>
    </source>
</evidence>
<keyword evidence="3" id="KW-0378">Hydrolase</keyword>
<dbReference type="GO" id="GO:0016787">
    <property type="term" value="F:hydrolase activity"/>
    <property type="evidence" value="ECO:0007669"/>
    <property type="project" value="UniProtKB-KW"/>
</dbReference>
<dbReference type="EC" id="3.1.-.-" evidence="3"/>
<feature type="domain" description="SGNH hydrolase-type esterase" evidence="2">
    <location>
        <begin position="145"/>
        <end position="327"/>
    </location>
</feature>
<protein>
    <submittedName>
        <fullName evidence="3">SGNH/GDSL hydrolase family protein</fullName>
        <ecNumber evidence="3">3.1.-.-</ecNumber>
    </submittedName>
</protein>
<sequence length="343" mass="37770">MKKWMLPLLAGLMLLLAACGETRDAQPTAAGDAQPADGEKEVWQLSIVQPPERLDYEEGETFDPTGVVIQAQLRDGSVLEDVPYEGIIVDDPLTRTSLYAKFVYGGKTAEQKINVTLIGNRDEYSVANTEELADSALRGKTIYWLGSSVTVGASAGGESMSDFIAKKYGAVCIKEAVSGTTLADVNGESYVERLDAYLASPDRAEQVDAFVCQLSTNDKGFPDHFGTVTGDDVRDASAFDRTTTFGAMEYIIATVRETWDCPIYFYTNPPMGDENYGTMVDALEQIAAKWDVGIIDLYRDEAFNDLTDEERDLYMSDSIHPTKAGYREWWLPKFEEALLEAAG</sequence>
<keyword evidence="4" id="KW-1185">Reference proteome</keyword>
<dbReference type="Pfam" id="PF13472">
    <property type="entry name" value="Lipase_GDSL_2"/>
    <property type="match status" value="1"/>
</dbReference>
<dbReference type="InterPro" id="IPR036514">
    <property type="entry name" value="SGNH_hydro_sf"/>
</dbReference>
<dbReference type="RefSeq" id="WP_349232641.1">
    <property type="nucleotide sequence ID" value="NZ_JBBMFK010000039.1"/>
</dbReference>
<reference evidence="3 4" key="1">
    <citation type="submission" date="2024-03" db="EMBL/GenBank/DDBJ databases">
        <title>Human intestinal bacterial collection.</title>
        <authorList>
            <person name="Pauvert C."/>
            <person name="Hitch T.C.A."/>
            <person name="Clavel T."/>
        </authorList>
    </citation>
    <scope>NUCLEOTIDE SEQUENCE [LARGE SCALE GENOMIC DNA]</scope>
    <source>
        <strain evidence="3 4">CLA-AP-H29</strain>
    </source>
</reference>
<dbReference type="CDD" id="cd00229">
    <property type="entry name" value="SGNH_hydrolase"/>
    <property type="match status" value="1"/>
</dbReference>
<name>A0ABV1ECC9_9FIRM</name>
<evidence type="ECO:0000313" key="3">
    <source>
        <dbReference type="EMBL" id="MEQ2444979.1"/>
    </source>
</evidence>
<gene>
    <name evidence="3" type="ORF">WMO64_16120</name>
</gene>
<dbReference type="InterPro" id="IPR013830">
    <property type="entry name" value="SGNH_hydro"/>
</dbReference>
<dbReference type="PROSITE" id="PS51257">
    <property type="entry name" value="PROKAR_LIPOPROTEIN"/>
    <property type="match status" value="1"/>
</dbReference>
<comment type="caution">
    <text evidence="3">The sequence shown here is derived from an EMBL/GenBank/DDBJ whole genome shotgun (WGS) entry which is preliminary data.</text>
</comment>